<evidence type="ECO:0000313" key="2">
    <source>
        <dbReference type="EMBL" id="GMS97845.1"/>
    </source>
</evidence>
<evidence type="ECO:0000256" key="1">
    <source>
        <dbReference type="SAM" id="MobiDB-lite"/>
    </source>
</evidence>
<sequence length="61" mass="7058">MFNSRKMKNEDVDEDFEGRPIPKKNRQSETDIPVDDRESEGTVLFDPKSAMEIPSEEKVNT</sequence>
<protein>
    <submittedName>
        <fullName evidence="2">Uncharacterized protein</fullName>
    </submittedName>
</protein>
<feature type="region of interest" description="Disordered" evidence="1">
    <location>
        <begin position="1"/>
        <end position="61"/>
    </location>
</feature>
<gene>
    <name evidence="2" type="ORF">PENTCL1PPCAC_20020</name>
</gene>
<feature type="compositionally biased region" description="Basic and acidic residues" evidence="1">
    <location>
        <begin position="26"/>
        <end position="40"/>
    </location>
</feature>
<evidence type="ECO:0000313" key="3">
    <source>
        <dbReference type="Proteomes" id="UP001432027"/>
    </source>
</evidence>
<proteinExistence type="predicted"/>
<dbReference type="Proteomes" id="UP001432027">
    <property type="component" value="Unassembled WGS sequence"/>
</dbReference>
<dbReference type="EMBL" id="BTSX01000004">
    <property type="protein sequence ID" value="GMS97845.1"/>
    <property type="molecule type" value="Genomic_DNA"/>
</dbReference>
<name>A0AAV5TUA2_9BILA</name>
<comment type="caution">
    <text evidence="2">The sequence shown here is derived from an EMBL/GenBank/DDBJ whole genome shotgun (WGS) entry which is preliminary data.</text>
</comment>
<accession>A0AAV5TUA2</accession>
<reference evidence="2" key="1">
    <citation type="submission" date="2023-10" db="EMBL/GenBank/DDBJ databases">
        <title>Genome assembly of Pristionchus species.</title>
        <authorList>
            <person name="Yoshida K."/>
            <person name="Sommer R.J."/>
        </authorList>
    </citation>
    <scope>NUCLEOTIDE SEQUENCE</scope>
    <source>
        <strain evidence="2">RS0144</strain>
    </source>
</reference>
<keyword evidence="3" id="KW-1185">Reference proteome</keyword>
<dbReference type="AlphaFoldDB" id="A0AAV5TUA2"/>
<organism evidence="2 3">
    <name type="scientific">Pristionchus entomophagus</name>
    <dbReference type="NCBI Taxonomy" id="358040"/>
    <lineage>
        <taxon>Eukaryota</taxon>
        <taxon>Metazoa</taxon>
        <taxon>Ecdysozoa</taxon>
        <taxon>Nematoda</taxon>
        <taxon>Chromadorea</taxon>
        <taxon>Rhabditida</taxon>
        <taxon>Rhabditina</taxon>
        <taxon>Diplogasteromorpha</taxon>
        <taxon>Diplogasteroidea</taxon>
        <taxon>Neodiplogasteridae</taxon>
        <taxon>Pristionchus</taxon>
    </lineage>
</organism>